<organism evidence="2 3">
    <name type="scientific">Phycomyces blakesleeanus (strain ATCC 8743b / DSM 1359 / FGSC 10004 / NBRC 33097 / NRRL 1555)</name>
    <dbReference type="NCBI Taxonomy" id="763407"/>
    <lineage>
        <taxon>Eukaryota</taxon>
        <taxon>Fungi</taxon>
        <taxon>Fungi incertae sedis</taxon>
        <taxon>Mucoromycota</taxon>
        <taxon>Mucoromycotina</taxon>
        <taxon>Mucoromycetes</taxon>
        <taxon>Mucorales</taxon>
        <taxon>Phycomycetaceae</taxon>
        <taxon>Phycomyces</taxon>
    </lineage>
</organism>
<reference evidence="3" key="1">
    <citation type="submission" date="2015-06" db="EMBL/GenBank/DDBJ databases">
        <title>Expansion of signal transduction pathways in fungi by whole-genome duplication.</title>
        <authorList>
            <consortium name="DOE Joint Genome Institute"/>
            <person name="Corrochano L.M."/>
            <person name="Kuo A."/>
            <person name="Marcet-Houben M."/>
            <person name="Polaino S."/>
            <person name="Salamov A."/>
            <person name="Villalobos J.M."/>
            <person name="Alvarez M.I."/>
            <person name="Avalos J."/>
            <person name="Benito E.P."/>
            <person name="Benoit I."/>
            <person name="Burger G."/>
            <person name="Camino L.P."/>
            <person name="Canovas D."/>
            <person name="Cerda-Olmedo E."/>
            <person name="Cheng J.-F."/>
            <person name="Dominguez A."/>
            <person name="Elias M."/>
            <person name="Eslava A.P."/>
            <person name="Glaser F."/>
            <person name="Grimwood J."/>
            <person name="Gutierrez G."/>
            <person name="Heitman J."/>
            <person name="Henrissat B."/>
            <person name="Iturriaga E.A."/>
            <person name="Lang B.F."/>
            <person name="Lavin J.L."/>
            <person name="Lee S."/>
            <person name="Li W."/>
            <person name="Lindquist E."/>
            <person name="Lopez-Garcia S."/>
            <person name="Luque E.M."/>
            <person name="Marcos A.T."/>
            <person name="Martin J."/>
            <person name="McCluskey K."/>
            <person name="Medina H.R."/>
            <person name="Miralles-Duran A."/>
            <person name="Miyazaki A."/>
            <person name="Munoz-Torres E."/>
            <person name="Oguiza J.A."/>
            <person name="Ohm R."/>
            <person name="Olmedo M."/>
            <person name="Orejas M."/>
            <person name="Ortiz-Castellanos L."/>
            <person name="Pisabarro A.G."/>
            <person name="Rodriguez-Romero J."/>
            <person name="Ruiz-Herrera J."/>
            <person name="Ruiz-Vazquez R."/>
            <person name="Sanz C."/>
            <person name="Schackwitz W."/>
            <person name="Schmutz J."/>
            <person name="Shahriari M."/>
            <person name="Shelest E."/>
            <person name="Silva-Franco F."/>
            <person name="Soanes D."/>
            <person name="Syed K."/>
            <person name="Tagua V.G."/>
            <person name="Talbot N.J."/>
            <person name="Thon M."/>
            <person name="De vries R.P."/>
            <person name="Wiebenga A."/>
            <person name="Yadav J.S."/>
            <person name="Braun E.L."/>
            <person name="Baker S."/>
            <person name="Garre V."/>
            <person name="Horwitz B."/>
            <person name="Torres-Martinez S."/>
            <person name="Idnurm A."/>
            <person name="Herrera-Estrella A."/>
            <person name="Gabaldon T."/>
            <person name="Grigoriev I.V."/>
        </authorList>
    </citation>
    <scope>NUCLEOTIDE SEQUENCE [LARGE SCALE GENOMIC DNA]</scope>
    <source>
        <strain evidence="3">NRRL 1555(-)</strain>
    </source>
</reference>
<protein>
    <submittedName>
        <fullName evidence="2">Uncharacterized protein</fullName>
    </submittedName>
</protein>
<evidence type="ECO:0000256" key="1">
    <source>
        <dbReference type="SAM" id="MobiDB-lite"/>
    </source>
</evidence>
<dbReference type="GeneID" id="28993788"/>
<gene>
    <name evidence="2" type="ORF">PHYBLDRAFT_152296</name>
</gene>
<evidence type="ECO:0000313" key="3">
    <source>
        <dbReference type="Proteomes" id="UP000077315"/>
    </source>
</evidence>
<feature type="compositionally biased region" description="Basic residues" evidence="1">
    <location>
        <begin position="1"/>
        <end position="10"/>
    </location>
</feature>
<sequence>MKGVAKKQMRTSRSVDNKALEQRAVSESATREEGSVSYVCQSADVIRLSFSRFFSMPACADTFEASQTNPK</sequence>
<dbReference type="InParanoid" id="A0A167JQA8"/>
<evidence type="ECO:0000313" key="2">
    <source>
        <dbReference type="EMBL" id="OAD66489.1"/>
    </source>
</evidence>
<accession>A0A167JQA8</accession>
<name>A0A167JQA8_PHYB8</name>
<dbReference type="AlphaFoldDB" id="A0A167JQA8"/>
<dbReference type="RefSeq" id="XP_018284529.1">
    <property type="nucleotide sequence ID" value="XM_018432882.1"/>
</dbReference>
<proteinExistence type="predicted"/>
<dbReference type="VEuPathDB" id="FungiDB:PHYBLDRAFT_152296"/>
<dbReference type="Proteomes" id="UP000077315">
    <property type="component" value="Unassembled WGS sequence"/>
</dbReference>
<keyword evidence="3" id="KW-1185">Reference proteome</keyword>
<dbReference type="EMBL" id="KV441002">
    <property type="protein sequence ID" value="OAD66489.1"/>
    <property type="molecule type" value="Genomic_DNA"/>
</dbReference>
<feature type="region of interest" description="Disordered" evidence="1">
    <location>
        <begin position="1"/>
        <end position="34"/>
    </location>
</feature>